<evidence type="ECO:0000256" key="3">
    <source>
        <dbReference type="SAM" id="Phobius"/>
    </source>
</evidence>
<evidence type="ECO:0000256" key="2">
    <source>
        <dbReference type="ARBA" id="ARBA00022525"/>
    </source>
</evidence>
<evidence type="ECO:0000256" key="1">
    <source>
        <dbReference type="ARBA" id="ARBA00004613"/>
    </source>
</evidence>
<keyword evidence="3" id="KW-1133">Transmembrane helix</keyword>
<dbReference type="OMA" id="KEWIQWR"/>
<evidence type="ECO:0000313" key="4">
    <source>
        <dbReference type="EnsemblMetazoa" id="tetur03g08630.1"/>
    </source>
</evidence>
<comment type="subcellular location">
    <subcellularLocation>
        <location evidence="1">Secreted</location>
    </subcellularLocation>
</comment>
<dbReference type="EnsemblMetazoa" id="tetur03g08630.1">
    <property type="protein sequence ID" value="tetur03g08630.1"/>
    <property type="gene ID" value="tetur03g08630"/>
</dbReference>
<name>T1K0Q4_TETUR</name>
<keyword evidence="3" id="KW-0812">Transmembrane</keyword>
<dbReference type="eggNOG" id="ENOG502SAVV">
    <property type="taxonomic scope" value="Eukaryota"/>
</dbReference>
<reference evidence="5" key="1">
    <citation type="submission" date="2011-08" db="EMBL/GenBank/DDBJ databases">
        <authorList>
            <person name="Rombauts S."/>
        </authorList>
    </citation>
    <scope>NUCLEOTIDE SEQUENCE</scope>
    <source>
        <strain evidence="5">London</strain>
    </source>
</reference>
<proteinExistence type="predicted"/>
<keyword evidence="2" id="KW-0964">Secreted</keyword>
<protein>
    <submittedName>
        <fullName evidence="4">Uncharacterized protein</fullName>
    </submittedName>
</protein>
<dbReference type="OrthoDB" id="6495587at2759"/>
<dbReference type="HOGENOM" id="CLU_1940783_0_0_1"/>
<sequence>MISTCKLSTICWLNLINLTLCLYLIASISLVGCSSLRWLPNSNDLTFQSNGDDRVSPSNYNLESISKEWIQWRNMLNELEKQRQSNLDSIPNEKRGLDLGLRRGLSGQRAAKHLVGLANAEFAGGPGRKR</sequence>
<dbReference type="PANTHER" id="PTHR41146:SF1">
    <property type="entry name" value="DIURETIC HORMONE CLASS 2"/>
    <property type="match status" value="1"/>
</dbReference>
<dbReference type="AlphaFoldDB" id="T1K0Q4"/>
<dbReference type="EMBL" id="CAEY01001145">
    <property type="status" value="NOT_ANNOTATED_CDS"/>
    <property type="molecule type" value="Genomic_DNA"/>
</dbReference>
<keyword evidence="3" id="KW-0472">Membrane</keyword>
<dbReference type="PROSITE" id="PS51257">
    <property type="entry name" value="PROKAR_LIPOPROTEIN"/>
    <property type="match status" value="1"/>
</dbReference>
<gene>
    <name evidence="4" type="primary">107359328</name>
</gene>
<accession>T1K0Q4</accession>
<organism evidence="4 5">
    <name type="scientific">Tetranychus urticae</name>
    <name type="common">Two-spotted spider mite</name>
    <dbReference type="NCBI Taxonomy" id="32264"/>
    <lineage>
        <taxon>Eukaryota</taxon>
        <taxon>Metazoa</taxon>
        <taxon>Ecdysozoa</taxon>
        <taxon>Arthropoda</taxon>
        <taxon>Chelicerata</taxon>
        <taxon>Arachnida</taxon>
        <taxon>Acari</taxon>
        <taxon>Acariformes</taxon>
        <taxon>Trombidiformes</taxon>
        <taxon>Prostigmata</taxon>
        <taxon>Eleutherengona</taxon>
        <taxon>Raphignathae</taxon>
        <taxon>Tetranychoidea</taxon>
        <taxon>Tetranychidae</taxon>
        <taxon>Tetranychus</taxon>
    </lineage>
</organism>
<dbReference type="KEGG" id="tut:107359328"/>
<dbReference type="GO" id="GO:0008613">
    <property type="term" value="F:diuretic hormone activity"/>
    <property type="evidence" value="ECO:0007669"/>
    <property type="project" value="InterPro"/>
</dbReference>
<evidence type="ECO:0000313" key="5">
    <source>
        <dbReference type="Proteomes" id="UP000015104"/>
    </source>
</evidence>
<feature type="transmembrane region" description="Helical" evidence="3">
    <location>
        <begin position="12"/>
        <end position="32"/>
    </location>
</feature>
<dbReference type="GO" id="GO:0001664">
    <property type="term" value="F:G protein-coupled receptor binding"/>
    <property type="evidence" value="ECO:0007669"/>
    <property type="project" value="TreeGrafter"/>
</dbReference>
<dbReference type="PANTHER" id="PTHR41146">
    <property type="entry name" value="DIURETIC HORMONE CLASS 2"/>
    <property type="match status" value="1"/>
</dbReference>
<dbReference type="STRING" id="32264.T1K0Q4"/>
<dbReference type="InterPro" id="IPR034439">
    <property type="entry name" value="DH2-like"/>
</dbReference>
<reference evidence="4" key="2">
    <citation type="submission" date="2015-06" db="UniProtKB">
        <authorList>
            <consortium name="EnsemblMetazoa"/>
        </authorList>
    </citation>
    <scope>IDENTIFICATION</scope>
</reference>
<dbReference type="GO" id="GO:0007589">
    <property type="term" value="P:body fluid secretion"/>
    <property type="evidence" value="ECO:0007669"/>
    <property type="project" value="InterPro"/>
</dbReference>
<dbReference type="GO" id="GO:0005615">
    <property type="term" value="C:extracellular space"/>
    <property type="evidence" value="ECO:0007669"/>
    <property type="project" value="TreeGrafter"/>
</dbReference>
<dbReference type="Proteomes" id="UP000015104">
    <property type="component" value="Unassembled WGS sequence"/>
</dbReference>
<keyword evidence="5" id="KW-1185">Reference proteome</keyword>